<organism evidence="2 3">
    <name type="scientific">Pseudomonas asplenii</name>
    <dbReference type="NCBI Taxonomy" id="53407"/>
    <lineage>
        <taxon>Bacteria</taxon>
        <taxon>Pseudomonadati</taxon>
        <taxon>Pseudomonadota</taxon>
        <taxon>Gammaproteobacteria</taxon>
        <taxon>Pseudomonadales</taxon>
        <taxon>Pseudomonadaceae</taxon>
        <taxon>Pseudomonas</taxon>
    </lineage>
</organism>
<proteinExistence type="predicted"/>
<gene>
    <name evidence="2" type="ORF">SAMN05216598_5479</name>
</gene>
<feature type="region of interest" description="Disordered" evidence="1">
    <location>
        <begin position="1"/>
        <end position="46"/>
    </location>
</feature>
<evidence type="ECO:0000256" key="1">
    <source>
        <dbReference type="SAM" id="MobiDB-lite"/>
    </source>
</evidence>
<dbReference type="RefSeq" id="WP_090210490.1">
    <property type="nucleotide sequence ID" value="NZ_LT629777.1"/>
</dbReference>
<reference evidence="3" key="1">
    <citation type="submission" date="2016-10" db="EMBL/GenBank/DDBJ databases">
        <authorList>
            <person name="Varghese N."/>
            <person name="Submissions S."/>
        </authorList>
    </citation>
    <scope>NUCLEOTIDE SEQUENCE [LARGE SCALE GENOMIC DNA]</scope>
    <source>
        <strain evidence="3">ATCC 23835</strain>
    </source>
</reference>
<dbReference type="EMBL" id="LT629777">
    <property type="protein sequence ID" value="SDT39910.1"/>
    <property type="molecule type" value="Genomic_DNA"/>
</dbReference>
<keyword evidence="3" id="KW-1185">Reference proteome</keyword>
<feature type="compositionally biased region" description="Basic and acidic residues" evidence="1">
    <location>
        <begin position="1"/>
        <end position="11"/>
    </location>
</feature>
<evidence type="ECO:0000313" key="2">
    <source>
        <dbReference type="EMBL" id="SDT39910.1"/>
    </source>
</evidence>
<protein>
    <submittedName>
        <fullName evidence="2">Uncharacterized protein</fullName>
    </submittedName>
</protein>
<sequence>MANTRSRHEGGTEPLDGIVISDSVSNPTPQGPARPAAPAHPLTPPRTRADLAELDTRLGPITLDTFTLSRVELYDMGARLNGRTLDRDPPLQDNGQPLLDGLQFEPEQLQQHLLTGDAGDARPIDVLFEIASRRSSKAPPILGTGRQPLAHNLMRQFEQLLARLQSLQILAHKYVTFSLPGWVDAAKSRGMLTSGAGMQAYGIYSGLVGIREALKTGNVSDAVVNSARIATELTSILLERGLRKTGETLLGQGGRVFLGFRATSAGLLISRSAGLLGNVLTLPFDIHSAVTAFRSAANSHGKEAMDHYVTAGFSVASAALSVALGAAAAAGA</sequence>
<dbReference type="GeneID" id="300210322"/>
<dbReference type="Proteomes" id="UP000199524">
    <property type="component" value="Chromosome I"/>
</dbReference>
<accession>A0A1H2A1Y0</accession>
<evidence type="ECO:0000313" key="3">
    <source>
        <dbReference type="Proteomes" id="UP000199524"/>
    </source>
</evidence>
<dbReference type="AlphaFoldDB" id="A0A1H2A1Y0"/>
<name>A0A1H2A1Y0_9PSED</name>